<dbReference type="InterPro" id="IPR029024">
    <property type="entry name" value="TerB-like"/>
</dbReference>
<evidence type="ECO:0000313" key="2">
    <source>
        <dbReference type="Proteomes" id="UP000027432"/>
    </source>
</evidence>
<dbReference type="CDD" id="cd07178">
    <property type="entry name" value="terB_like_YebE"/>
    <property type="match status" value="1"/>
</dbReference>
<dbReference type="Proteomes" id="UP000027432">
    <property type="component" value="Unassembled WGS sequence"/>
</dbReference>
<evidence type="ECO:0008006" key="3">
    <source>
        <dbReference type="Google" id="ProtNLM"/>
    </source>
</evidence>
<proteinExistence type="predicted"/>
<keyword evidence="2" id="KW-1185">Reference proteome</keyword>
<comment type="caution">
    <text evidence="1">The sequence shown here is derived from an EMBL/GenBank/DDBJ whole genome shotgun (WGS) entry which is preliminary data.</text>
</comment>
<dbReference type="eggNOG" id="COG2979">
    <property type="taxonomic scope" value="Bacteria"/>
</dbReference>
<evidence type="ECO:0000313" key="1">
    <source>
        <dbReference type="EMBL" id="KEO53028.1"/>
    </source>
</evidence>
<dbReference type="EMBL" id="AUND01000023">
    <property type="protein sequence ID" value="KEO53028.1"/>
    <property type="molecule type" value="Genomic_DNA"/>
</dbReference>
<dbReference type="InterPro" id="IPR007486">
    <property type="entry name" value="YebE"/>
</dbReference>
<reference evidence="1 2" key="1">
    <citation type="submission" date="2013-07" db="EMBL/GenBank/DDBJ databases">
        <title>Thioclava pacifica DSM 10166 Genome Sequencing.</title>
        <authorList>
            <person name="Lai Q."/>
            <person name="Shao Z."/>
        </authorList>
    </citation>
    <scope>NUCLEOTIDE SEQUENCE [LARGE SCALE GENOMIC DNA]</scope>
    <source>
        <strain evidence="1 2">DSM 10166</strain>
    </source>
</reference>
<dbReference type="AlphaFoldDB" id="A0A074JBT4"/>
<accession>A0A074JBT4</accession>
<dbReference type="SUPFAM" id="SSF158682">
    <property type="entry name" value="TerB-like"/>
    <property type="match status" value="1"/>
</dbReference>
<dbReference type="Gene3D" id="1.10.3680.10">
    <property type="entry name" value="TerB-like"/>
    <property type="match status" value="1"/>
</dbReference>
<dbReference type="Pfam" id="PF04391">
    <property type="entry name" value="DUF533"/>
    <property type="match status" value="1"/>
</dbReference>
<dbReference type="STRING" id="1353537.TP2_08795"/>
<protein>
    <recommendedName>
        <fullName evidence="3">Protein YebE</fullName>
    </recommendedName>
</protein>
<name>A0A074JBT4_9RHOB</name>
<dbReference type="OrthoDB" id="7866618at2"/>
<sequence length="236" mass="24159">MSFVKTLATLAVGFAAAKGVEKFNKMGGLDGMKDALGKAGEPGGVADQMGDWAEKMGMPGGKETVRGMFTQFGNQAASATAATEAGLGALIGAMTGAAKTGASGISDMLGAVTAGTPVNAMMEDQAKLMIRAMIQAAKADGEIDESERQTILDHLSDASDEEIAFVKSELEADVDVTALAASTADHMKAQVYSAALMPITVDTEAEKQYLANLAAALGLETAKVAQIHEAMGKPLI</sequence>
<gene>
    <name evidence="1" type="ORF">TP2_08795</name>
</gene>
<organism evidence="1 2">
    <name type="scientific">Thioclava pacifica DSM 10166</name>
    <dbReference type="NCBI Taxonomy" id="1353537"/>
    <lineage>
        <taxon>Bacteria</taxon>
        <taxon>Pseudomonadati</taxon>
        <taxon>Pseudomonadota</taxon>
        <taxon>Alphaproteobacteria</taxon>
        <taxon>Rhodobacterales</taxon>
        <taxon>Paracoccaceae</taxon>
        <taxon>Thioclava</taxon>
    </lineage>
</organism>
<dbReference type="RefSeq" id="WP_038077378.1">
    <property type="nucleotide sequence ID" value="NZ_AUND01000023.1"/>
</dbReference>